<feature type="compositionally biased region" description="Polar residues" evidence="1">
    <location>
        <begin position="110"/>
        <end position="133"/>
    </location>
</feature>
<feature type="compositionally biased region" description="Polar residues" evidence="1">
    <location>
        <begin position="29"/>
        <end position="43"/>
    </location>
</feature>
<dbReference type="PROSITE" id="PS50011">
    <property type="entry name" value="PROTEIN_KINASE_DOM"/>
    <property type="match status" value="1"/>
</dbReference>
<keyword evidence="4" id="KW-1185">Reference proteome</keyword>
<protein>
    <recommendedName>
        <fullName evidence="2">Protein kinase domain-containing protein</fullName>
    </recommendedName>
</protein>
<feature type="domain" description="Protein kinase" evidence="2">
    <location>
        <begin position="137"/>
        <end position="357"/>
    </location>
</feature>
<dbReference type="OrthoDB" id="310217at2759"/>
<gene>
    <name evidence="3" type="ORF">K469DRAFT_773829</name>
</gene>
<name>A0A6A6ESC8_9PEZI</name>
<sequence length="357" mass="41325">MAFDERLLATLRYAKEDIQEKIRPEKQKYSASRGTSSKESLGTANERPGTRSPNPRMQFRRQTTDFLKRQVAATLDQILYQMNFLDLEMDEGEVLRDIESANAYWPEPESGNSSTSRKFSRGTSSPMSGNFPSRGTISKVRFLRNRGFGEVQLYKSMRSGTLIAVKTLKQHSSCIPNEVAMLTGLGAHEQIVRYEETLEHPSDTDKQNLIFGYCEIGDLNEYRRDMSEWPSELFIWRMFKFKFIPEDVTNHKAYGKFCHYIAMYPRILSTIKSLVAPYSRLLNHFMMRTLNMHWETRITSAELSRLLGPLEEFVASMVRSGFEILMGPFNGGRDPLNHAYVVLDDFEILLRQFMVVW</sequence>
<proteinExistence type="predicted"/>
<dbReference type="SMART" id="SM00220">
    <property type="entry name" value="S_TKc"/>
    <property type="match status" value="1"/>
</dbReference>
<dbReference type="SUPFAM" id="SSF56112">
    <property type="entry name" value="Protein kinase-like (PK-like)"/>
    <property type="match status" value="1"/>
</dbReference>
<evidence type="ECO:0000313" key="3">
    <source>
        <dbReference type="EMBL" id="KAF2194474.1"/>
    </source>
</evidence>
<dbReference type="InterPro" id="IPR011009">
    <property type="entry name" value="Kinase-like_dom_sf"/>
</dbReference>
<dbReference type="InterPro" id="IPR000719">
    <property type="entry name" value="Prot_kinase_dom"/>
</dbReference>
<dbReference type="Proteomes" id="UP000800200">
    <property type="component" value="Unassembled WGS sequence"/>
</dbReference>
<evidence type="ECO:0000259" key="2">
    <source>
        <dbReference type="PROSITE" id="PS50011"/>
    </source>
</evidence>
<organism evidence="3 4">
    <name type="scientific">Zopfia rhizophila CBS 207.26</name>
    <dbReference type="NCBI Taxonomy" id="1314779"/>
    <lineage>
        <taxon>Eukaryota</taxon>
        <taxon>Fungi</taxon>
        <taxon>Dikarya</taxon>
        <taxon>Ascomycota</taxon>
        <taxon>Pezizomycotina</taxon>
        <taxon>Dothideomycetes</taxon>
        <taxon>Dothideomycetes incertae sedis</taxon>
        <taxon>Zopfiaceae</taxon>
        <taxon>Zopfia</taxon>
    </lineage>
</organism>
<dbReference type="EMBL" id="ML994611">
    <property type="protein sequence ID" value="KAF2194474.1"/>
    <property type="molecule type" value="Genomic_DNA"/>
</dbReference>
<dbReference type="GO" id="GO:0004672">
    <property type="term" value="F:protein kinase activity"/>
    <property type="evidence" value="ECO:0007669"/>
    <property type="project" value="InterPro"/>
</dbReference>
<accession>A0A6A6ESC8</accession>
<dbReference type="Gene3D" id="1.10.510.10">
    <property type="entry name" value="Transferase(Phosphotransferase) domain 1"/>
    <property type="match status" value="1"/>
</dbReference>
<evidence type="ECO:0000313" key="4">
    <source>
        <dbReference type="Proteomes" id="UP000800200"/>
    </source>
</evidence>
<evidence type="ECO:0000256" key="1">
    <source>
        <dbReference type="SAM" id="MobiDB-lite"/>
    </source>
</evidence>
<dbReference type="AlphaFoldDB" id="A0A6A6ESC8"/>
<feature type="region of interest" description="Disordered" evidence="1">
    <location>
        <begin position="104"/>
        <end position="133"/>
    </location>
</feature>
<dbReference type="GO" id="GO:0005524">
    <property type="term" value="F:ATP binding"/>
    <property type="evidence" value="ECO:0007669"/>
    <property type="project" value="InterPro"/>
</dbReference>
<feature type="region of interest" description="Disordered" evidence="1">
    <location>
        <begin position="21"/>
        <end position="58"/>
    </location>
</feature>
<reference evidence="3" key="1">
    <citation type="journal article" date="2020" name="Stud. Mycol.">
        <title>101 Dothideomycetes genomes: a test case for predicting lifestyles and emergence of pathogens.</title>
        <authorList>
            <person name="Haridas S."/>
            <person name="Albert R."/>
            <person name="Binder M."/>
            <person name="Bloem J."/>
            <person name="Labutti K."/>
            <person name="Salamov A."/>
            <person name="Andreopoulos B."/>
            <person name="Baker S."/>
            <person name="Barry K."/>
            <person name="Bills G."/>
            <person name="Bluhm B."/>
            <person name="Cannon C."/>
            <person name="Castanera R."/>
            <person name="Culley D."/>
            <person name="Daum C."/>
            <person name="Ezra D."/>
            <person name="Gonzalez J."/>
            <person name="Henrissat B."/>
            <person name="Kuo A."/>
            <person name="Liang C."/>
            <person name="Lipzen A."/>
            <person name="Lutzoni F."/>
            <person name="Magnuson J."/>
            <person name="Mondo S."/>
            <person name="Nolan M."/>
            <person name="Ohm R."/>
            <person name="Pangilinan J."/>
            <person name="Park H.-J."/>
            <person name="Ramirez L."/>
            <person name="Alfaro M."/>
            <person name="Sun H."/>
            <person name="Tritt A."/>
            <person name="Yoshinaga Y."/>
            <person name="Zwiers L.-H."/>
            <person name="Turgeon B."/>
            <person name="Goodwin S."/>
            <person name="Spatafora J."/>
            <person name="Crous P."/>
            <person name="Grigoriev I."/>
        </authorList>
    </citation>
    <scope>NUCLEOTIDE SEQUENCE</scope>
    <source>
        <strain evidence="3">CBS 207.26</strain>
    </source>
</reference>